<dbReference type="Gene3D" id="3.40.50.300">
    <property type="entry name" value="P-loop containing nucleotide triphosphate hydrolases"/>
    <property type="match status" value="1"/>
</dbReference>
<evidence type="ECO:0000313" key="5">
    <source>
        <dbReference type="Proteomes" id="UP000635565"/>
    </source>
</evidence>
<dbReference type="Proteomes" id="UP000635565">
    <property type="component" value="Unassembled WGS sequence"/>
</dbReference>
<evidence type="ECO:0000256" key="2">
    <source>
        <dbReference type="ARBA" id="ARBA00022840"/>
    </source>
</evidence>
<dbReference type="PANTHER" id="PTHR16305:SF28">
    <property type="entry name" value="GUANYLATE CYCLASE DOMAIN-CONTAINING PROTEIN"/>
    <property type="match status" value="1"/>
</dbReference>
<dbReference type="InterPro" id="IPR000792">
    <property type="entry name" value="Tscrpt_reg_LuxR_C"/>
</dbReference>
<proteinExistence type="predicted"/>
<dbReference type="PROSITE" id="PS50043">
    <property type="entry name" value="HTH_LUXR_2"/>
    <property type="match status" value="1"/>
</dbReference>
<accession>A0ABQ3VPE0</accession>
<dbReference type="SUPFAM" id="SSF48452">
    <property type="entry name" value="TPR-like"/>
    <property type="match status" value="3"/>
</dbReference>
<dbReference type="SMART" id="SM00421">
    <property type="entry name" value="HTH_LUXR"/>
    <property type="match status" value="1"/>
</dbReference>
<dbReference type="SUPFAM" id="SSF46894">
    <property type="entry name" value="C-terminal effector domain of the bipartite response regulators"/>
    <property type="match status" value="1"/>
</dbReference>
<dbReference type="InterPro" id="IPR036388">
    <property type="entry name" value="WH-like_DNA-bd_sf"/>
</dbReference>
<dbReference type="Gene3D" id="1.10.10.10">
    <property type="entry name" value="Winged helix-like DNA-binding domain superfamily/Winged helix DNA-binding domain"/>
    <property type="match status" value="1"/>
</dbReference>
<dbReference type="PANTHER" id="PTHR16305">
    <property type="entry name" value="TESTICULAR SOLUBLE ADENYLYL CYCLASE"/>
    <property type="match status" value="1"/>
</dbReference>
<dbReference type="Pfam" id="PF13191">
    <property type="entry name" value="AAA_16"/>
    <property type="match status" value="1"/>
</dbReference>
<dbReference type="SMART" id="SM00028">
    <property type="entry name" value="TPR"/>
    <property type="match status" value="6"/>
</dbReference>
<comment type="caution">
    <text evidence="4">The sequence shown here is derived from an EMBL/GenBank/DDBJ whole genome shotgun (WGS) entry which is preliminary data.</text>
</comment>
<protein>
    <recommendedName>
        <fullName evidence="3">HTH luxR-type domain-containing protein</fullName>
    </recommendedName>
</protein>
<dbReference type="InterPro" id="IPR016032">
    <property type="entry name" value="Sig_transdc_resp-reg_C-effctor"/>
</dbReference>
<dbReference type="InterPro" id="IPR041664">
    <property type="entry name" value="AAA_16"/>
</dbReference>
<name>A0ABQ3VPE0_9CHLR</name>
<dbReference type="PRINTS" id="PR00038">
    <property type="entry name" value="HTHLUXR"/>
</dbReference>
<dbReference type="EMBL" id="BNJJ01000018">
    <property type="protein sequence ID" value="GHO87675.1"/>
    <property type="molecule type" value="Genomic_DNA"/>
</dbReference>
<dbReference type="Gene3D" id="1.25.40.10">
    <property type="entry name" value="Tetratricopeptide repeat domain"/>
    <property type="match status" value="3"/>
</dbReference>
<dbReference type="CDD" id="cd06170">
    <property type="entry name" value="LuxR_C_like"/>
    <property type="match status" value="1"/>
</dbReference>
<keyword evidence="1" id="KW-0547">Nucleotide-binding</keyword>
<dbReference type="InterPro" id="IPR027417">
    <property type="entry name" value="P-loop_NTPase"/>
</dbReference>
<keyword evidence="2" id="KW-0067">ATP-binding</keyword>
<dbReference type="SUPFAM" id="SSF52540">
    <property type="entry name" value="P-loop containing nucleoside triphosphate hydrolases"/>
    <property type="match status" value="1"/>
</dbReference>
<reference evidence="4 5" key="1">
    <citation type="journal article" date="2021" name="Int. J. Syst. Evol. Microbiol.">
        <title>Reticulibacter mediterranei gen. nov., sp. nov., within the new family Reticulibacteraceae fam. nov., and Ktedonospora formicarum gen. nov., sp. nov., Ktedonobacter robiniae sp. nov., Dictyobacter formicarum sp. nov. and Dictyobacter arantiisoli sp. nov., belonging to the class Ktedonobacteria.</title>
        <authorList>
            <person name="Yabe S."/>
            <person name="Zheng Y."/>
            <person name="Wang C.M."/>
            <person name="Sakai Y."/>
            <person name="Abe K."/>
            <person name="Yokota A."/>
            <person name="Donadio S."/>
            <person name="Cavaletti L."/>
            <person name="Monciardini P."/>
        </authorList>
    </citation>
    <scope>NUCLEOTIDE SEQUENCE [LARGE SCALE GENOMIC DNA]</scope>
    <source>
        <strain evidence="4 5">SOSP1-9</strain>
    </source>
</reference>
<keyword evidence="5" id="KW-1185">Reference proteome</keyword>
<gene>
    <name evidence="4" type="ORF">KSZ_56810</name>
</gene>
<evidence type="ECO:0000313" key="4">
    <source>
        <dbReference type="EMBL" id="GHO87675.1"/>
    </source>
</evidence>
<dbReference type="Pfam" id="PF00196">
    <property type="entry name" value="GerE"/>
    <property type="match status" value="1"/>
</dbReference>
<dbReference type="InterPro" id="IPR019734">
    <property type="entry name" value="TPR_rpt"/>
</dbReference>
<dbReference type="InterPro" id="IPR011990">
    <property type="entry name" value="TPR-like_helical_dom_sf"/>
</dbReference>
<organism evidence="4 5">
    <name type="scientific">Dictyobacter formicarum</name>
    <dbReference type="NCBI Taxonomy" id="2778368"/>
    <lineage>
        <taxon>Bacteria</taxon>
        <taxon>Bacillati</taxon>
        <taxon>Chloroflexota</taxon>
        <taxon>Ktedonobacteria</taxon>
        <taxon>Ktedonobacterales</taxon>
        <taxon>Dictyobacteraceae</taxon>
        <taxon>Dictyobacter</taxon>
    </lineage>
</organism>
<evidence type="ECO:0000259" key="3">
    <source>
        <dbReference type="PROSITE" id="PS50043"/>
    </source>
</evidence>
<feature type="domain" description="HTH luxR-type" evidence="3">
    <location>
        <begin position="943"/>
        <end position="1008"/>
    </location>
</feature>
<evidence type="ECO:0000256" key="1">
    <source>
        <dbReference type="ARBA" id="ARBA00022741"/>
    </source>
</evidence>
<sequence length="1012" mass="113092">MRMGLPLHTPISCPILIGRHQQLEALIHLIKQACSGQGQTVLLAGEAGIGKSRLVTEVIARLPLLQQQSEYSAVTIVKGRCFEPDHAYPYAPVLDALESVFASHSPEALATCVGPACPELIQLYPAFSSLWPACTSAPALDADQEKRRLFQALTHFLMRLSAGKPLILFIEDIHWSDETSLEFLLYLAHRLTSRPFLLLLTYRNEEVRPELTRFLAQLDRSRLAIEVPLTRLSIADVGMMIREIFALPHPAHTDFLNMIFALTDGNPFFIEEVLKSLEMDGDVFYADGRWKRKPLNALHIPRSVQIAVQRRLDHVTPAARELLAVAAVIGQRFSFPLLQQLTRQDERKMLDLIKELIKAQLIVEESEDVFLFRHALTRQAMYNDLLARERKAHHLAIAQTLVAISPDVPDTLLADLAYHFYMAGEWASVLEYAPRAGMQAQQLYSLRAACEHFTHALEAAHHLAVPPPLSVYRARAQAYGMLSEFELASHDYEQALTAARALNDRTMEWHCLNSQGVLWTGHHYLRAGDFFQQALELARVMDDPSILGQSLNRLGNWHMNMEELPEALRYHQAALTIFQERNDVQRLAETWDLLGLTQLVSGHLQEGAHACEQAIVLFRQSGNQPGLISCLATRGMSGASYLLYPPLFSSAHRSELLRCGEEALMIARMIGWRIAEINALVYLGLSLGPLGEFERALELARTGLALAVEMEHHVWVAFAHLLLGALFLDCLALREAQHHLEHALTLGKEIGASLLLDVVAGFLASTYIAQQSLSQAATLLDTLCGPNLPRHTQMQRLIWCARAELALARHEPAEALAIIEDTIASTASEGHEPGISPRLWHVRAEALAALGRVEEAQAMLEAALEAAHTQCLRPLYWRISISYGTILRAQGWRKQAAQAFAEAHRTIEELAMNISDAAQREHFLRQARTQLPPLPTPSPRQLAKQTYGGLTARERQVAALIAQGTSNHDLANRLSLSERTVEKHIERILLKLNFTSRTQIAVWASEKGLLDN</sequence>